<dbReference type="EMBL" id="JAUPFM010000012">
    <property type="protein sequence ID" value="KAK2836057.1"/>
    <property type="molecule type" value="Genomic_DNA"/>
</dbReference>
<evidence type="ECO:0000313" key="3">
    <source>
        <dbReference type="Proteomes" id="UP001187415"/>
    </source>
</evidence>
<feature type="compositionally biased region" description="Low complexity" evidence="1">
    <location>
        <begin position="689"/>
        <end position="699"/>
    </location>
</feature>
<dbReference type="AlphaFoldDB" id="A0AA88MH51"/>
<organism evidence="2 3">
    <name type="scientific">Channa striata</name>
    <name type="common">Snakehead murrel</name>
    <name type="synonym">Ophicephalus striatus</name>
    <dbReference type="NCBI Taxonomy" id="64152"/>
    <lineage>
        <taxon>Eukaryota</taxon>
        <taxon>Metazoa</taxon>
        <taxon>Chordata</taxon>
        <taxon>Craniata</taxon>
        <taxon>Vertebrata</taxon>
        <taxon>Euteleostomi</taxon>
        <taxon>Actinopterygii</taxon>
        <taxon>Neopterygii</taxon>
        <taxon>Teleostei</taxon>
        <taxon>Neoteleostei</taxon>
        <taxon>Acanthomorphata</taxon>
        <taxon>Anabantaria</taxon>
        <taxon>Anabantiformes</taxon>
        <taxon>Channoidei</taxon>
        <taxon>Channidae</taxon>
        <taxon>Channa</taxon>
    </lineage>
</organism>
<proteinExistence type="predicted"/>
<accession>A0AA88MH51</accession>
<sequence length="820" mass="92319">MKNNTQQERLEELQRAKDSMKAWTRQGRNWDYNQMLAMVEHLQGRGFFVANAPNPEDMVFTEQPSTSAAVTRDTPAAASRNTEAVPGSTNETSSGASISAESADADQSWQLPSTSNFSGVRCNMQQMGLYEKFPSDTPILVEFKKYLVEHLEVPNCQQEVDNVSRMLRYMQPTGDRVNMDFLKKSTETKYYIVSLKRAKLLPATILNYIKNMIRFVQFLLTRDVDDQDFHRGCQAYITLLNTLRKPVSKAHSKVTCKTRYDRFVEGQKTISECQRLLRDAKKDMLGIFGKLQEEKIVSAEEKTLFRYYCEAILILGHFQRPGAVEGMTVSGWLNKTHLNGRVCVGVSQQIASFALTPEESAFLDAYYLYVRPDCVRENVDDDGKFFISPKGRPIRSASNDLSRLHAHYKIPSVTSQEIRRVVETAASTAFNEEQKAMVAHSMAHSTPVANTHYRLRTAICTTAVCASLAGYSKKRGRDSSEEDINDNKDFDNFVEVFPVTLTGQPPTKKQRADAGFPQDRCFYDKWRAAQFGKREGYLLSKFLRHPPTVDKVGKMVKKQGWTANHPRPEDIVAKWRPPKKCHIETDEKLMKRIRKQKWSGLAIKDYEDKRGQGVIATRAFVKGAVICDYHGELVTAEEGRKILESSTDEMGYLFFFTSGSQQLCINAQTHPCRCHPTMETMGPRGQSAPVNGRVGSRGPRPSPRGEMAQRALSPRPQEAARCGQGQELTAGAASHLRPASPSPPRAGRGTPPRRKCAGEGPARGSYTTERPSLSHRVDLVGRGFGAGLFPLRLQLLRESWLVSFPLLWNTLKFNESSRLI</sequence>
<feature type="region of interest" description="Disordered" evidence="1">
    <location>
        <begin position="677"/>
        <end position="770"/>
    </location>
</feature>
<dbReference type="PANTHER" id="PTHR47306:SF2">
    <property type="entry name" value="CORE-BINDING (CB) DOMAIN-CONTAINING PROTEIN"/>
    <property type="match status" value="1"/>
</dbReference>
<feature type="compositionally biased region" description="Polar residues" evidence="1">
    <location>
        <begin position="79"/>
        <end position="111"/>
    </location>
</feature>
<dbReference type="Proteomes" id="UP001187415">
    <property type="component" value="Unassembled WGS sequence"/>
</dbReference>
<evidence type="ECO:0000313" key="2">
    <source>
        <dbReference type="EMBL" id="KAK2836057.1"/>
    </source>
</evidence>
<reference evidence="2" key="1">
    <citation type="submission" date="2023-07" db="EMBL/GenBank/DDBJ databases">
        <title>Chromosome-level Genome Assembly of Striped Snakehead (Channa striata).</title>
        <authorList>
            <person name="Liu H."/>
        </authorList>
    </citation>
    <scope>NUCLEOTIDE SEQUENCE</scope>
    <source>
        <strain evidence="2">Gz</strain>
        <tissue evidence="2">Muscle</tissue>
    </source>
</reference>
<name>A0AA88MH51_CHASR</name>
<feature type="region of interest" description="Disordered" evidence="1">
    <location>
        <begin position="62"/>
        <end position="111"/>
    </location>
</feature>
<keyword evidence="3" id="KW-1185">Reference proteome</keyword>
<dbReference type="InterPro" id="IPR046341">
    <property type="entry name" value="SET_dom_sf"/>
</dbReference>
<gene>
    <name evidence="2" type="ORF">Q5P01_016541</name>
</gene>
<dbReference type="PANTHER" id="PTHR47306">
    <property type="entry name" value="SI:CH211-178J18.4-RELATED"/>
    <property type="match status" value="1"/>
</dbReference>
<dbReference type="SUPFAM" id="SSF82199">
    <property type="entry name" value="SET domain"/>
    <property type="match status" value="1"/>
</dbReference>
<evidence type="ECO:0000256" key="1">
    <source>
        <dbReference type="SAM" id="MobiDB-lite"/>
    </source>
</evidence>
<dbReference type="Gene3D" id="2.170.270.10">
    <property type="entry name" value="SET domain"/>
    <property type="match status" value="1"/>
</dbReference>
<protein>
    <submittedName>
        <fullName evidence="2">Uncharacterized protein</fullName>
    </submittedName>
</protein>
<comment type="caution">
    <text evidence="2">The sequence shown here is derived from an EMBL/GenBank/DDBJ whole genome shotgun (WGS) entry which is preliminary data.</text>
</comment>